<name>A0A841CR57_9PSEU</name>
<dbReference type="PROSITE" id="PS50801">
    <property type="entry name" value="STAS"/>
    <property type="match status" value="1"/>
</dbReference>
<dbReference type="PANTHER" id="PTHR35526">
    <property type="entry name" value="ANTI-SIGMA-F FACTOR RSBW-RELATED"/>
    <property type="match status" value="1"/>
</dbReference>
<feature type="domain" description="STAS" evidence="1">
    <location>
        <begin position="3"/>
        <end position="114"/>
    </location>
</feature>
<dbReference type="Gene3D" id="3.30.750.24">
    <property type="entry name" value="STAS domain"/>
    <property type="match status" value="1"/>
</dbReference>
<proteinExistence type="predicted"/>
<organism evidence="2 3">
    <name type="scientific">Saccharothrix tamanrassetensis</name>
    <dbReference type="NCBI Taxonomy" id="1051531"/>
    <lineage>
        <taxon>Bacteria</taxon>
        <taxon>Bacillati</taxon>
        <taxon>Actinomycetota</taxon>
        <taxon>Actinomycetes</taxon>
        <taxon>Pseudonocardiales</taxon>
        <taxon>Pseudonocardiaceae</taxon>
        <taxon>Saccharothrix</taxon>
    </lineage>
</organism>
<dbReference type="SUPFAM" id="SSF55874">
    <property type="entry name" value="ATPase domain of HSP90 chaperone/DNA topoisomerase II/histidine kinase"/>
    <property type="match status" value="1"/>
</dbReference>
<dbReference type="RefSeq" id="WP_184698218.1">
    <property type="nucleotide sequence ID" value="NZ_JACHJN010000014.1"/>
</dbReference>
<protein>
    <recommendedName>
        <fullName evidence="1">STAS domain-containing protein</fullName>
    </recommendedName>
</protein>
<dbReference type="EMBL" id="JACHJN010000014">
    <property type="protein sequence ID" value="MBB5960211.1"/>
    <property type="molecule type" value="Genomic_DNA"/>
</dbReference>
<keyword evidence="3" id="KW-1185">Reference proteome</keyword>
<gene>
    <name evidence="2" type="ORF">FHS29_006834</name>
</gene>
<dbReference type="AlphaFoldDB" id="A0A841CR57"/>
<dbReference type="SUPFAM" id="SSF52091">
    <property type="entry name" value="SpoIIaa-like"/>
    <property type="match status" value="1"/>
</dbReference>
<dbReference type="PANTHER" id="PTHR35526:SF3">
    <property type="entry name" value="ANTI-SIGMA-F FACTOR RSBW"/>
    <property type="match status" value="1"/>
</dbReference>
<dbReference type="CDD" id="cd16936">
    <property type="entry name" value="HATPase_RsbW-like"/>
    <property type="match status" value="1"/>
</dbReference>
<dbReference type="Gene3D" id="3.30.565.10">
    <property type="entry name" value="Histidine kinase-like ATPase, C-terminal domain"/>
    <property type="match status" value="1"/>
</dbReference>
<evidence type="ECO:0000313" key="3">
    <source>
        <dbReference type="Proteomes" id="UP000547510"/>
    </source>
</evidence>
<evidence type="ECO:0000259" key="1">
    <source>
        <dbReference type="PROSITE" id="PS50801"/>
    </source>
</evidence>
<evidence type="ECO:0000313" key="2">
    <source>
        <dbReference type="EMBL" id="MBB5960211.1"/>
    </source>
</evidence>
<dbReference type="InterPro" id="IPR002645">
    <property type="entry name" value="STAS_dom"/>
</dbReference>
<accession>A0A841CR57</accession>
<reference evidence="2 3" key="1">
    <citation type="submission" date="2020-08" db="EMBL/GenBank/DDBJ databases">
        <title>Genomic Encyclopedia of Type Strains, Phase III (KMG-III): the genomes of soil and plant-associated and newly described type strains.</title>
        <authorList>
            <person name="Whitman W."/>
        </authorList>
    </citation>
    <scope>NUCLEOTIDE SEQUENCE [LARGE SCALE GENOMIC DNA]</scope>
    <source>
        <strain evidence="2 3">CECT 8640</strain>
    </source>
</reference>
<sequence>MSLDLRVDFDSGATVVRPTGLLDLTTYVAFRDGLLKCALDGPTAVVVVLGEDFEFSTPASMSVFATVWLRVSEWPGVPIMLVAVAEPHRAALAAGGAGRYVRHFPTVAEAITAVGRRPERRRDDTWLPDSSTSALLARRFVREVCRRWQLAHVVDEALLVATELVQNAVQHTGSAPHLRLELRGHRLTIAVRDEEAAQPELNVAGGGQGLALVDRFSRVWGSSPWPSGGKVVWAVLRG</sequence>
<dbReference type="InterPro" id="IPR036513">
    <property type="entry name" value="STAS_dom_sf"/>
</dbReference>
<comment type="caution">
    <text evidence="2">The sequence shown here is derived from an EMBL/GenBank/DDBJ whole genome shotgun (WGS) entry which is preliminary data.</text>
</comment>
<dbReference type="Proteomes" id="UP000547510">
    <property type="component" value="Unassembled WGS sequence"/>
</dbReference>
<dbReference type="InterPro" id="IPR036890">
    <property type="entry name" value="HATPase_C_sf"/>
</dbReference>
<dbReference type="InterPro" id="IPR050267">
    <property type="entry name" value="Anti-sigma-factor_SerPK"/>
</dbReference>